<proteinExistence type="predicted"/>
<evidence type="ECO:0000259" key="1">
    <source>
        <dbReference type="Pfam" id="PF13020"/>
    </source>
</evidence>
<evidence type="ECO:0000313" key="2">
    <source>
        <dbReference type="EMBL" id="TKB95735.1"/>
    </source>
</evidence>
<name>A0A4U1BTF3_9SPHI</name>
<dbReference type="AlphaFoldDB" id="A0A4U1BTF3"/>
<organism evidence="2 3">
    <name type="scientific">Pedobacter cryophilus</name>
    <dbReference type="NCBI Taxonomy" id="2571271"/>
    <lineage>
        <taxon>Bacteria</taxon>
        <taxon>Pseudomonadati</taxon>
        <taxon>Bacteroidota</taxon>
        <taxon>Sphingobacteriia</taxon>
        <taxon>Sphingobacteriales</taxon>
        <taxon>Sphingobacteriaceae</taxon>
        <taxon>Pedobacter</taxon>
    </lineage>
</organism>
<dbReference type="OrthoDB" id="6402880at2"/>
<keyword evidence="3" id="KW-1185">Reference proteome</keyword>
<dbReference type="InterPro" id="IPR024975">
    <property type="entry name" value="NOV_C"/>
</dbReference>
<gene>
    <name evidence="2" type="ORF">FA046_15705</name>
</gene>
<feature type="domain" description="Protein NO VEIN C-terminal" evidence="1">
    <location>
        <begin position="312"/>
        <end position="393"/>
    </location>
</feature>
<evidence type="ECO:0000313" key="3">
    <source>
        <dbReference type="Proteomes" id="UP000308181"/>
    </source>
</evidence>
<reference evidence="2 3" key="1">
    <citation type="submission" date="2019-04" db="EMBL/GenBank/DDBJ databases">
        <title>Pedobacter sp. AR-3-17 sp. nov., isolated from Arctic soil.</title>
        <authorList>
            <person name="Dahal R.H."/>
            <person name="Kim D.-U."/>
        </authorList>
    </citation>
    <scope>NUCLEOTIDE SEQUENCE [LARGE SCALE GENOMIC DNA]</scope>
    <source>
        <strain evidence="2 3">AR-3-17</strain>
    </source>
</reference>
<sequence length="431" mass="50828">MSSPNFTYLQFHPSSQMTTDIFREHQIRFLNYFDNRRINEIESLLASFYVEFPIKSLKDLTKEEYVLGRRYVDDIESFCYWMEKKLENFGKISGSNASQYGAYYGKYGKNSKKQYRITNKYGNDFNTAFENLKHKISDLLILGLNHDYRSISLSIIPDKFKGKLLATYFPNQYLSIYSKEYLNEILMYFNLDDEASLIEEPIYNQLRLIKWKNEDDVMKPWSLMKFAMFINDELYTYLYNTSLNNEEDKAPKFPEIGKLNPSFITGLEIDKDFIIPDKKRRSSLLLKKKNYEKLNLRNKAIGDRGEHVVEIWEKEYLIENGRPDLAKKVKWVARKNDSLGYDIVSWTLDNKKKYIEVKSTSKMKADPNFFITAFELSQAETLSNYCIYYVFDIFSLSPKIWDLGNPFSPKNVGVDISPTAYKISMRAKKII</sequence>
<dbReference type="EMBL" id="SWBP01000007">
    <property type="protein sequence ID" value="TKB95735.1"/>
    <property type="molecule type" value="Genomic_DNA"/>
</dbReference>
<comment type="caution">
    <text evidence="2">The sequence shown here is derived from an EMBL/GenBank/DDBJ whole genome shotgun (WGS) entry which is preliminary data.</text>
</comment>
<protein>
    <submittedName>
        <fullName evidence="2">DUF3883 domain-containing protein</fullName>
    </submittedName>
</protein>
<dbReference type="Proteomes" id="UP000308181">
    <property type="component" value="Unassembled WGS sequence"/>
</dbReference>
<dbReference type="Pfam" id="PF13020">
    <property type="entry name" value="NOV_C"/>
    <property type="match status" value="1"/>
</dbReference>
<accession>A0A4U1BTF3</accession>